<dbReference type="InterPro" id="IPR029028">
    <property type="entry name" value="Alpha/beta_knot_MTases"/>
</dbReference>
<dbReference type="GO" id="GO:0032259">
    <property type="term" value="P:methylation"/>
    <property type="evidence" value="ECO:0007669"/>
    <property type="project" value="UniProtKB-KW"/>
</dbReference>
<evidence type="ECO:0000256" key="2">
    <source>
        <dbReference type="ARBA" id="ARBA00022679"/>
    </source>
</evidence>
<sequence length="293" mass="31928">MCIKQAQEKETDLISFCKTPAGGSRAAKELVFGLCVGGKGKSGAAFALLLLCCAIWCRSGWINGGSREADRVDDIFPVLDMTYTAQKSGANFNVFPGTRAFHYMAAAAAASLIPAVNSYSRIPSPGKNCKYVGQSVRALPIRVLTVGKKRSPGVQLIVDEYLEKVRHYCHVDDVRIKSNPKNARDVTAQIEHESMSVIGVLRPDDWVVMVDEHGTDVCSEQMASLIGDVGNMGAANLVFCIGGPYGHGRHLQERANISIKLSSLVLNHEVALVVLVEQLYRAWTILKGQNYHH</sequence>
<dbReference type="GO" id="GO:0006364">
    <property type="term" value="P:rRNA processing"/>
    <property type="evidence" value="ECO:0007669"/>
    <property type="project" value="InterPro"/>
</dbReference>
<keyword evidence="1" id="KW-0489">Methyltransferase</keyword>
<evidence type="ECO:0000256" key="4">
    <source>
        <dbReference type="ARBA" id="ARBA00038303"/>
    </source>
</evidence>
<dbReference type="PANTHER" id="PTHR33603:SF1">
    <property type="entry name" value="RIBOSOMAL RNA LARGE SUBUNIT METHYLTRANSFERASE H"/>
    <property type="match status" value="1"/>
</dbReference>
<dbReference type="EMBL" id="OOIL02005264">
    <property type="protein sequence ID" value="VFQ94391.1"/>
    <property type="molecule type" value="Genomic_DNA"/>
</dbReference>
<name>A0A484MZD1_9ASTE</name>
<evidence type="ECO:0008006" key="7">
    <source>
        <dbReference type="Google" id="ProtNLM"/>
    </source>
</evidence>
<dbReference type="Pfam" id="PF02590">
    <property type="entry name" value="SPOUT_MTase"/>
    <property type="match status" value="1"/>
</dbReference>
<dbReference type="InterPro" id="IPR003742">
    <property type="entry name" value="RlmH-like"/>
</dbReference>
<organism evidence="5 6">
    <name type="scientific">Cuscuta campestris</name>
    <dbReference type="NCBI Taxonomy" id="132261"/>
    <lineage>
        <taxon>Eukaryota</taxon>
        <taxon>Viridiplantae</taxon>
        <taxon>Streptophyta</taxon>
        <taxon>Embryophyta</taxon>
        <taxon>Tracheophyta</taxon>
        <taxon>Spermatophyta</taxon>
        <taxon>Magnoliopsida</taxon>
        <taxon>eudicotyledons</taxon>
        <taxon>Gunneridae</taxon>
        <taxon>Pentapetalae</taxon>
        <taxon>asterids</taxon>
        <taxon>lamiids</taxon>
        <taxon>Solanales</taxon>
        <taxon>Convolvulaceae</taxon>
        <taxon>Cuscuteae</taxon>
        <taxon>Cuscuta</taxon>
        <taxon>Cuscuta subgen. Grammica</taxon>
        <taxon>Cuscuta sect. Cleistogrammica</taxon>
    </lineage>
</organism>
<evidence type="ECO:0000313" key="6">
    <source>
        <dbReference type="Proteomes" id="UP000595140"/>
    </source>
</evidence>
<dbReference type="PANTHER" id="PTHR33603">
    <property type="entry name" value="METHYLTRANSFERASE"/>
    <property type="match status" value="1"/>
</dbReference>
<reference evidence="5 6" key="1">
    <citation type="submission" date="2018-04" db="EMBL/GenBank/DDBJ databases">
        <authorList>
            <person name="Vogel A."/>
        </authorList>
    </citation>
    <scope>NUCLEOTIDE SEQUENCE [LARGE SCALE GENOMIC DNA]</scope>
</reference>
<dbReference type="AlphaFoldDB" id="A0A484MZD1"/>
<evidence type="ECO:0000256" key="1">
    <source>
        <dbReference type="ARBA" id="ARBA00022603"/>
    </source>
</evidence>
<dbReference type="OrthoDB" id="429744at2759"/>
<accession>A0A484MZD1</accession>
<comment type="similarity">
    <text evidence="4">Belongs to the RNA methyltransferase RlmH family.</text>
</comment>
<dbReference type="HAMAP" id="MF_00658">
    <property type="entry name" value="23SrRNA_methyltr_H"/>
    <property type="match status" value="1"/>
</dbReference>
<keyword evidence="2" id="KW-0808">Transferase</keyword>
<dbReference type="SUPFAM" id="SSF75217">
    <property type="entry name" value="alpha/beta knot"/>
    <property type="match status" value="1"/>
</dbReference>
<keyword evidence="6" id="KW-1185">Reference proteome</keyword>
<dbReference type="GO" id="GO:0008168">
    <property type="term" value="F:methyltransferase activity"/>
    <property type="evidence" value="ECO:0007669"/>
    <property type="project" value="UniProtKB-KW"/>
</dbReference>
<evidence type="ECO:0000256" key="3">
    <source>
        <dbReference type="ARBA" id="ARBA00022691"/>
    </source>
</evidence>
<dbReference type="Proteomes" id="UP000595140">
    <property type="component" value="Unassembled WGS sequence"/>
</dbReference>
<evidence type="ECO:0000313" key="5">
    <source>
        <dbReference type="EMBL" id="VFQ94391.1"/>
    </source>
</evidence>
<dbReference type="InterPro" id="IPR029026">
    <property type="entry name" value="tRNA_m1G_MTases_N"/>
</dbReference>
<dbReference type="Gene3D" id="3.40.1280.10">
    <property type="match status" value="1"/>
</dbReference>
<keyword evidence="3" id="KW-0949">S-adenosyl-L-methionine</keyword>
<dbReference type="CDD" id="cd18081">
    <property type="entry name" value="RlmH-like"/>
    <property type="match status" value="1"/>
</dbReference>
<gene>
    <name evidence="5" type="ORF">CCAM_LOCUS36167</name>
</gene>
<proteinExistence type="inferred from homology"/>
<protein>
    <recommendedName>
        <fullName evidence="7">RNA methyltransferase At5g10620</fullName>
    </recommendedName>
</protein>